<evidence type="ECO:0000313" key="30">
    <source>
        <dbReference type="Proteomes" id="UP000663760"/>
    </source>
</evidence>
<keyword evidence="5" id="KW-0348">Hemagglutinin</keyword>
<feature type="signal peptide" evidence="24">
    <location>
        <begin position="1"/>
        <end position="26"/>
    </location>
</feature>
<evidence type="ECO:0000259" key="25">
    <source>
        <dbReference type="PROSITE" id="PS50011"/>
    </source>
</evidence>
<proteinExistence type="inferred from homology"/>
<evidence type="ECO:0000256" key="18">
    <source>
        <dbReference type="ARBA" id="ARBA00047899"/>
    </source>
</evidence>
<dbReference type="SUPFAM" id="SSF56112">
    <property type="entry name" value="Protein kinase-like (PK-like)"/>
    <property type="match status" value="1"/>
</dbReference>
<keyword evidence="3 20" id="KW-0723">Serine/threonine-protein kinase</keyword>
<dbReference type="InterPro" id="IPR036426">
    <property type="entry name" value="Bulb-type_lectin_dom_sf"/>
</dbReference>
<evidence type="ECO:0000259" key="28">
    <source>
        <dbReference type="PROSITE" id="PS50948"/>
    </source>
</evidence>
<keyword evidence="2" id="KW-1003">Cell membrane</keyword>
<evidence type="ECO:0000259" key="27">
    <source>
        <dbReference type="PROSITE" id="PS50927"/>
    </source>
</evidence>
<dbReference type="GO" id="GO:0051707">
    <property type="term" value="P:response to other organism"/>
    <property type="evidence" value="ECO:0007669"/>
    <property type="project" value="UniProtKB-ARBA"/>
</dbReference>
<keyword evidence="12 20" id="KW-0067">ATP-binding</keyword>
<evidence type="ECO:0000256" key="19">
    <source>
        <dbReference type="ARBA" id="ARBA00048679"/>
    </source>
</evidence>
<evidence type="ECO:0000256" key="9">
    <source>
        <dbReference type="ARBA" id="ARBA00022737"/>
    </source>
</evidence>
<keyword evidence="17" id="KW-0325">Glycoprotein</keyword>
<keyword evidence="9" id="KW-0677">Repeat</keyword>
<evidence type="ECO:0000256" key="10">
    <source>
        <dbReference type="ARBA" id="ARBA00022741"/>
    </source>
</evidence>
<keyword evidence="8 24" id="KW-0732">Signal</keyword>
<keyword evidence="15 23" id="KW-0472">Membrane</keyword>
<keyword evidence="13 23" id="KW-1133">Transmembrane helix</keyword>
<feature type="domain" description="Bulb-type lectin" evidence="27">
    <location>
        <begin position="27"/>
        <end position="147"/>
    </location>
</feature>
<dbReference type="InterPro" id="IPR000719">
    <property type="entry name" value="Prot_kinase_dom"/>
</dbReference>
<evidence type="ECO:0000256" key="4">
    <source>
        <dbReference type="ARBA" id="ARBA00022536"/>
    </source>
</evidence>
<evidence type="ECO:0000256" key="24">
    <source>
        <dbReference type="SAM" id="SignalP"/>
    </source>
</evidence>
<accession>A0A7I8L7S9</accession>
<comment type="catalytic activity">
    <reaction evidence="18 20">
        <text>L-threonyl-[protein] + ATP = O-phospho-L-threonyl-[protein] + ADP + H(+)</text>
        <dbReference type="Rhea" id="RHEA:46608"/>
        <dbReference type="Rhea" id="RHEA-COMP:11060"/>
        <dbReference type="Rhea" id="RHEA-COMP:11605"/>
        <dbReference type="ChEBI" id="CHEBI:15378"/>
        <dbReference type="ChEBI" id="CHEBI:30013"/>
        <dbReference type="ChEBI" id="CHEBI:30616"/>
        <dbReference type="ChEBI" id="CHEBI:61977"/>
        <dbReference type="ChEBI" id="CHEBI:456216"/>
        <dbReference type="EC" id="2.7.11.1"/>
    </reaction>
</comment>
<dbReference type="InterPro" id="IPR024171">
    <property type="entry name" value="SRK-like_kinase"/>
</dbReference>
<dbReference type="GO" id="GO:0005886">
    <property type="term" value="C:plasma membrane"/>
    <property type="evidence" value="ECO:0007669"/>
    <property type="project" value="UniProtKB-SubCell"/>
</dbReference>
<dbReference type="SMART" id="SM00220">
    <property type="entry name" value="S_TKc"/>
    <property type="match status" value="1"/>
</dbReference>
<feature type="compositionally biased region" description="Polar residues" evidence="22">
    <location>
        <begin position="801"/>
        <end position="812"/>
    </location>
</feature>
<evidence type="ECO:0000256" key="11">
    <source>
        <dbReference type="ARBA" id="ARBA00022777"/>
    </source>
</evidence>
<keyword evidence="7 23" id="KW-0812">Transmembrane</keyword>
<dbReference type="PROSITE" id="PS50011">
    <property type="entry name" value="PROTEIN_KINASE_DOM"/>
    <property type="match status" value="1"/>
</dbReference>
<evidence type="ECO:0000256" key="12">
    <source>
        <dbReference type="ARBA" id="ARBA00022840"/>
    </source>
</evidence>
<dbReference type="InterPro" id="IPR000742">
    <property type="entry name" value="EGF"/>
</dbReference>
<reference evidence="29" key="1">
    <citation type="submission" date="2020-02" db="EMBL/GenBank/DDBJ databases">
        <authorList>
            <person name="Scholz U."/>
            <person name="Mascher M."/>
            <person name="Fiebig A."/>
        </authorList>
    </citation>
    <scope>NUCLEOTIDE SEQUENCE</scope>
</reference>
<evidence type="ECO:0000259" key="26">
    <source>
        <dbReference type="PROSITE" id="PS50026"/>
    </source>
</evidence>
<keyword evidence="10 20" id="KW-0547">Nucleotide-binding</keyword>
<dbReference type="Pfam" id="PF00954">
    <property type="entry name" value="S_locus_glycop"/>
    <property type="match status" value="1"/>
</dbReference>
<evidence type="ECO:0000256" key="20">
    <source>
        <dbReference type="PIRNR" id="PIRNR000641"/>
    </source>
</evidence>
<dbReference type="PIRSF" id="PIRSF000641">
    <property type="entry name" value="SRK"/>
    <property type="match status" value="1"/>
</dbReference>
<sequence>MAGWQARREPLVFAALLPTLIALSTAGDTLAPGYRLEDGSSLVSSDGSFKLGFFTSGKSNLRYLGISYNQISDQTVVWVANRNSPLPDRTGVLSFSSNGSLSLSDSKGVVYWSTPSTTPAWPVAKLLDDANFVVVGAGEGGYAWQSFDDPTDTLLPGMKLRVDRRTGFTRNFTSWKSDDDPGTGDYTLFMDSNGDPQIFLLQGTKLVWRSGPWVGEGFSGIPEMWNNDMFNFSFVPGTEEAYYLFNSRNKSVQSRLVVQPKGLIERRVWIQSRGNWTVFWSWPSDECDSFGHCGNFSVCDDNESPACSCLQGFEPKSPDNWNLRDAKDGCRRRTAVDCQNGTDGFVLVANTNLPDTSAAVVNENMGTKECWEACLRNCSCTAYATAEMIDGGRSRCILWSTALTDLRVYAEGGQNLFVRLARADLALSSSKRKRRRIVTAVSAAAAVLVGILLAGLVARFIRQRRKSSNTVKSNAWNEEMGRSRELDLPLFELAPIAVATNQFSNDNLLGEGGFGPVYKGRLEGKQEVAVKRLAKSSSQGVEQFMNEVRLIAKLQHRNLVRLLGCCVDGEERMLLYEYMPNGSLDSFIFNKNKGALLDWATRWRIIMGVARGLLYLHQDSRLRIIHRDLKAGNVLLDNSMNPKISDFGLAHIFPGDEIEGRTRRVVGTYGYMSPEYAMDGTFSVKSDVFSFGVLVLEIISGRKNRGILHSDPNLNLLAYAWRLWEEGKGLELVDSSLGYPISMAEVLKGIEIALLCVQDRPEDRPEMAAVVLMLGGDRTPPPHPKQPEFVVARGRSEDSSSSKGPTCTVNDVTISAVHGR</sequence>
<dbReference type="SMART" id="SM00473">
    <property type="entry name" value="PAN_AP"/>
    <property type="match status" value="1"/>
</dbReference>
<dbReference type="InterPro" id="IPR008271">
    <property type="entry name" value="Ser/Thr_kinase_AS"/>
</dbReference>
<evidence type="ECO:0000313" key="29">
    <source>
        <dbReference type="EMBL" id="CAA7405676.1"/>
    </source>
</evidence>
<dbReference type="EC" id="2.7.11.1" evidence="20"/>
<keyword evidence="4 21" id="KW-0245">EGF-like domain</keyword>
<dbReference type="PROSITE" id="PS50927">
    <property type="entry name" value="BULB_LECTIN"/>
    <property type="match status" value="1"/>
</dbReference>
<dbReference type="PROSITE" id="PS00108">
    <property type="entry name" value="PROTEIN_KINASE_ST"/>
    <property type="match status" value="1"/>
</dbReference>
<dbReference type="PROSITE" id="PS50026">
    <property type="entry name" value="EGF_3"/>
    <property type="match status" value="1"/>
</dbReference>
<evidence type="ECO:0000256" key="22">
    <source>
        <dbReference type="SAM" id="MobiDB-lite"/>
    </source>
</evidence>
<dbReference type="Pfam" id="PF08276">
    <property type="entry name" value="PAN_2"/>
    <property type="match status" value="1"/>
</dbReference>
<dbReference type="CDD" id="cd00028">
    <property type="entry name" value="B_lectin"/>
    <property type="match status" value="1"/>
</dbReference>
<evidence type="ECO:0000256" key="14">
    <source>
        <dbReference type="ARBA" id="ARBA00023035"/>
    </source>
</evidence>
<evidence type="ECO:0000256" key="1">
    <source>
        <dbReference type="ARBA" id="ARBA00004251"/>
    </source>
</evidence>
<dbReference type="FunFam" id="1.10.510.10:FF:000060">
    <property type="entry name" value="G-type lectin S-receptor-like serine/threonine-protein kinase"/>
    <property type="match status" value="1"/>
</dbReference>
<evidence type="ECO:0000256" key="17">
    <source>
        <dbReference type="ARBA" id="ARBA00023180"/>
    </source>
</evidence>
<comment type="catalytic activity">
    <reaction evidence="19 20">
        <text>L-seryl-[protein] + ATP = O-phospho-L-seryl-[protein] + ADP + H(+)</text>
        <dbReference type="Rhea" id="RHEA:17989"/>
        <dbReference type="Rhea" id="RHEA-COMP:9863"/>
        <dbReference type="Rhea" id="RHEA-COMP:11604"/>
        <dbReference type="ChEBI" id="CHEBI:15378"/>
        <dbReference type="ChEBI" id="CHEBI:29999"/>
        <dbReference type="ChEBI" id="CHEBI:30616"/>
        <dbReference type="ChEBI" id="CHEBI:83421"/>
        <dbReference type="ChEBI" id="CHEBI:456216"/>
        <dbReference type="EC" id="2.7.11.1"/>
    </reaction>
</comment>
<feature type="domain" description="Apple" evidence="28">
    <location>
        <begin position="338"/>
        <end position="421"/>
    </location>
</feature>
<dbReference type="GO" id="GO:0048544">
    <property type="term" value="P:recognition of pollen"/>
    <property type="evidence" value="ECO:0007669"/>
    <property type="project" value="InterPro"/>
</dbReference>
<feature type="transmembrane region" description="Helical" evidence="23">
    <location>
        <begin position="437"/>
        <end position="458"/>
    </location>
</feature>
<dbReference type="InterPro" id="IPR001245">
    <property type="entry name" value="Ser-Thr/Tyr_kinase_cat_dom"/>
</dbReference>
<evidence type="ECO:0000256" key="8">
    <source>
        <dbReference type="ARBA" id="ARBA00022729"/>
    </source>
</evidence>
<dbReference type="AlphaFoldDB" id="A0A7I8L7S9"/>
<dbReference type="InterPro" id="IPR003609">
    <property type="entry name" value="Pan_app"/>
</dbReference>
<name>A0A7I8L7S9_SPIIN</name>
<dbReference type="Pfam" id="PF01453">
    <property type="entry name" value="B_lectin"/>
    <property type="match status" value="1"/>
</dbReference>
<dbReference type="CDD" id="cd00054">
    <property type="entry name" value="EGF_CA"/>
    <property type="match status" value="1"/>
</dbReference>
<evidence type="ECO:0000256" key="23">
    <source>
        <dbReference type="SAM" id="Phobius"/>
    </source>
</evidence>
<comment type="similarity">
    <text evidence="20">Belongs to the protein kinase superfamily. Ser/Thr protein kinase family.</text>
</comment>
<dbReference type="FunFam" id="3.30.200.20:FF:000195">
    <property type="entry name" value="G-type lectin S-receptor-like serine/threonine-protein kinase"/>
    <property type="match status" value="1"/>
</dbReference>
<evidence type="ECO:0000256" key="15">
    <source>
        <dbReference type="ARBA" id="ARBA00023136"/>
    </source>
</evidence>
<dbReference type="Gene3D" id="1.10.510.10">
    <property type="entry name" value="Transferase(Phosphotransferase) domain 1"/>
    <property type="match status" value="1"/>
</dbReference>
<keyword evidence="16" id="KW-1015">Disulfide bond</keyword>
<evidence type="ECO:0000256" key="3">
    <source>
        <dbReference type="ARBA" id="ARBA00022527"/>
    </source>
</evidence>
<keyword evidence="30" id="KW-1185">Reference proteome</keyword>
<feature type="domain" description="EGF-like" evidence="26">
    <location>
        <begin position="283"/>
        <end position="319"/>
    </location>
</feature>
<comment type="caution">
    <text evidence="21">Lacks conserved residue(s) required for the propagation of feature annotation.</text>
</comment>
<gene>
    <name evidence="29" type="ORF">SI8410_11016354</name>
</gene>
<feature type="domain" description="Protein kinase" evidence="25">
    <location>
        <begin position="503"/>
        <end position="786"/>
    </location>
</feature>
<feature type="chain" id="PRO_5029555917" description="Receptor-like serine/threonine-protein kinase" evidence="24">
    <location>
        <begin position="27"/>
        <end position="820"/>
    </location>
</feature>
<evidence type="ECO:0000256" key="2">
    <source>
        <dbReference type="ARBA" id="ARBA00022475"/>
    </source>
</evidence>
<dbReference type="CDD" id="cd01098">
    <property type="entry name" value="PAN_AP_plant"/>
    <property type="match status" value="1"/>
</dbReference>
<dbReference type="InterPro" id="IPR001480">
    <property type="entry name" value="Bulb-type_lectin_dom"/>
</dbReference>
<dbReference type="GO" id="GO:0005524">
    <property type="term" value="F:ATP binding"/>
    <property type="evidence" value="ECO:0007669"/>
    <property type="project" value="UniProtKB-KW"/>
</dbReference>
<evidence type="ECO:0000256" key="7">
    <source>
        <dbReference type="ARBA" id="ARBA00022692"/>
    </source>
</evidence>
<dbReference type="OrthoDB" id="741567at2759"/>
<keyword evidence="11 20" id="KW-0418">Kinase</keyword>
<keyword evidence="14" id="KW-0430">Lectin</keyword>
<dbReference type="Pfam" id="PF07714">
    <property type="entry name" value="PK_Tyr_Ser-Thr"/>
    <property type="match status" value="1"/>
</dbReference>
<dbReference type="InterPro" id="IPR021820">
    <property type="entry name" value="S-locus_recpt_kinase_C"/>
</dbReference>
<protein>
    <recommendedName>
        <fullName evidence="20">Receptor-like serine/threonine-protein kinase</fullName>
        <ecNumber evidence="20">2.7.11.1</ecNumber>
    </recommendedName>
</protein>
<organism evidence="29 30">
    <name type="scientific">Spirodela intermedia</name>
    <name type="common">Intermediate duckweed</name>
    <dbReference type="NCBI Taxonomy" id="51605"/>
    <lineage>
        <taxon>Eukaryota</taxon>
        <taxon>Viridiplantae</taxon>
        <taxon>Streptophyta</taxon>
        <taxon>Embryophyta</taxon>
        <taxon>Tracheophyta</taxon>
        <taxon>Spermatophyta</taxon>
        <taxon>Magnoliopsida</taxon>
        <taxon>Liliopsida</taxon>
        <taxon>Araceae</taxon>
        <taxon>Lemnoideae</taxon>
        <taxon>Spirodela</taxon>
    </lineage>
</organism>
<evidence type="ECO:0000256" key="16">
    <source>
        <dbReference type="ARBA" id="ARBA00023157"/>
    </source>
</evidence>
<dbReference type="Gene3D" id="2.90.10.10">
    <property type="entry name" value="Bulb-type lectin domain"/>
    <property type="match status" value="1"/>
</dbReference>
<dbReference type="InterPro" id="IPR000858">
    <property type="entry name" value="S_locus_glycoprot_dom"/>
</dbReference>
<evidence type="ECO:0000256" key="6">
    <source>
        <dbReference type="ARBA" id="ARBA00022679"/>
    </source>
</evidence>
<evidence type="ECO:0000256" key="13">
    <source>
        <dbReference type="ARBA" id="ARBA00022989"/>
    </source>
</evidence>
<comment type="subcellular location">
    <subcellularLocation>
        <location evidence="1">Cell membrane</location>
        <topology evidence="1">Single-pass type I membrane protein</topology>
    </subcellularLocation>
</comment>
<keyword evidence="6 20" id="KW-0808">Transferase</keyword>
<dbReference type="Pfam" id="PF11883">
    <property type="entry name" value="DUF3403"/>
    <property type="match status" value="1"/>
</dbReference>
<dbReference type="InterPro" id="IPR011009">
    <property type="entry name" value="Kinase-like_dom_sf"/>
</dbReference>
<dbReference type="PANTHER" id="PTHR27002:SF616">
    <property type="entry name" value="RECEPTOR-LIKE SERINE_THREONINE-PROTEIN KINASE"/>
    <property type="match status" value="1"/>
</dbReference>
<evidence type="ECO:0000256" key="21">
    <source>
        <dbReference type="PROSITE-ProRule" id="PRU00076"/>
    </source>
</evidence>
<dbReference type="PROSITE" id="PS50948">
    <property type="entry name" value="PAN"/>
    <property type="match status" value="1"/>
</dbReference>
<dbReference type="GO" id="GO:0005537">
    <property type="term" value="F:D-mannose binding"/>
    <property type="evidence" value="ECO:0007669"/>
    <property type="project" value="UniProtKB-KW"/>
</dbReference>
<dbReference type="EMBL" id="LR746274">
    <property type="protein sequence ID" value="CAA7405676.1"/>
    <property type="molecule type" value="Genomic_DNA"/>
</dbReference>
<dbReference type="Gene3D" id="3.30.200.20">
    <property type="entry name" value="Phosphorylase Kinase, domain 1"/>
    <property type="match status" value="1"/>
</dbReference>
<evidence type="ECO:0000256" key="5">
    <source>
        <dbReference type="ARBA" id="ARBA00022546"/>
    </source>
</evidence>
<dbReference type="CDD" id="cd14066">
    <property type="entry name" value="STKc_IRAK"/>
    <property type="match status" value="1"/>
</dbReference>
<dbReference type="Proteomes" id="UP000663760">
    <property type="component" value="Chromosome 11"/>
</dbReference>
<dbReference type="SMART" id="SM00108">
    <property type="entry name" value="B_lectin"/>
    <property type="match status" value="1"/>
</dbReference>
<dbReference type="PANTHER" id="PTHR27002">
    <property type="entry name" value="RECEPTOR-LIKE SERINE/THREONINE-PROTEIN KINASE SD1-8"/>
    <property type="match status" value="1"/>
</dbReference>
<dbReference type="SUPFAM" id="SSF51110">
    <property type="entry name" value="alpha-D-mannose-specific plant lectins"/>
    <property type="match status" value="1"/>
</dbReference>
<keyword evidence="14" id="KW-0465">Mannose-binding</keyword>
<dbReference type="GO" id="GO:0004674">
    <property type="term" value="F:protein serine/threonine kinase activity"/>
    <property type="evidence" value="ECO:0007669"/>
    <property type="project" value="UniProtKB-KW"/>
</dbReference>
<feature type="region of interest" description="Disordered" evidence="22">
    <location>
        <begin position="775"/>
        <end position="812"/>
    </location>
</feature>